<name>A0A2J6RT17_HYAVF</name>
<evidence type="ECO:0008006" key="3">
    <source>
        <dbReference type="Google" id="ProtNLM"/>
    </source>
</evidence>
<dbReference type="Proteomes" id="UP000235786">
    <property type="component" value="Unassembled WGS sequence"/>
</dbReference>
<reference evidence="1 2" key="1">
    <citation type="submission" date="2016-04" db="EMBL/GenBank/DDBJ databases">
        <title>A degradative enzymes factory behind the ericoid mycorrhizal symbiosis.</title>
        <authorList>
            <consortium name="DOE Joint Genome Institute"/>
            <person name="Martino E."/>
            <person name="Morin E."/>
            <person name="Grelet G."/>
            <person name="Kuo A."/>
            <person name="Kohler A."/>
            <person name="Daghino S."/>
            <person name="Barry K."/>
            <person name="Choi C."/>
            <person name="Cichocki N."/>
            <person name="Clum A."/>
            <person name="Copeland A."/>
            <person name="Hainaut M."/>
            <person name="Haridas S."/>
            <person name="Labutti K."/>
            <person name="Lindquist E."/>
            <person name="Lipzen A."/>
            <person name="Khouja H.-R."/>
            <person name="Murat C."/>
            <person name="Ohm R."/>
            <person name="Olson A."/>
            <person name="Spatafora J."/>
            <person name="Veneault-Fourrey C."/>
            <person name="Henrissat B."/>
            <person name="Grigoriev I."/>
            <person name="Martin F."/>
            <person name="Perotto S."/>
        </authorList>
    </citation>
    <scope>NUCLEOTIDE SEQUENCE [LARGE SCALE GENOMIC DNA]</scope>
    <source>
        <strain evidence="1 2">F</strain>
    </source>
</reference>
<organism evidence="1 2">
    <name type="scientific">Hyaloscypha variabilis (strain UAMH 11265 / GT02V1 / F)</name>
    <name type="common">Meliniomyces variabilis</name>
    <dbReference type="NCBI Taxonomy" id="1149755"/>
    <lineage>
        <taxon>Eukaryota</taxon>
        <taxon>Fungi</taxon>
        <taxon>Dikarya</taxon>
        <taxon>Ascomycota</taxon>
        <taxon>Pezizomycotina</taxon>
        <taxon>Leotiomycetes</taxon>
        <taxon>Helotiales</taxon>
        <taxon>Hyaloscyphaceae</taxon>
        <taxon>Hyaloscypha</taxon>
        <taxon>Hyaloscypha variabilis</taxon>
    </lineage>
</organism>
<evidence type="ECO:0000313" key="1">
    <source>
        <dbReference type="EMBL" id="PMD41658.1"/>
    </source>
</evidence>
<evidence type="ECO:0000313" key="2">
    <source>
        <dbReference type="Proteomes" id="UP000235786"/>
    </source>
</evidence>
<dbReference type="AlphaFoldDB" id="A0A2J6RT17"/>
<keyword evidence="2" id="KW-1185">Reference proteome</keyword>
<dbReference type="EMBL" id="KZ613944">
    <property type="protein sequence ID" value="PMD41658.1"/>
    <property type="molecule type" value="Genomic_DNA"/>
</dbReference>
<proteinExistence type="predicted"/>
<dbReference type="OrthoDB" id="1022638at2759"/>
<protein>
    <recommendedName>
        <fullName evidence="3">BTB domain-containing protein</fullName>
    </recommendedName>
</protein>
<sequence>MPKGPKLTSGLASSAKVKLSKKSAKFKQGKAKATMASQSTDPYPVGSATELTRTALDFESEAVHTPELDPNAPFSKTAHLFDANSRTIILLVSKEETKLAIHQTILWMYRHVLCFPASFNTASVSINDSLDTAPGLLARLFVLAEKYQITRLQNNNIDAFLVWLDDFSLYHMIPAPASVIQYVWTNTISEDCLLRKFLVDYANAHYEIWDMKAVKDLIEEKEFWHQLSRKQALMMQLVRDVLDEEGGGLVDIEAVRVYAKPDLLGDVCANWHAYAKKGKCCEVLKRCGQLDFGYGIQKVTKKNCGMLVETEGHFEHERSCCTR</sequence>
<accession>A0A2J6RT17</accession>
<gene>
    <name evidence="1" type="ORF">L207DRAFT_565470</name>
</gene>